<gene>
    <name evidence="11" type="ORF">JAY77_17990</name>
</gene>
<dbReference type="GO" id="GO:0006935">
    <property type="term" value="P:chemotaxis"/>
    <property type="evidence" value="ECO:0007669"/>
    <property type="project" value="InterPro"/>
</dbReference>
<evidence type="ECO:0000256" key="5">
    <source>
        <dbReference type="ARBA" id="ARBA00023224"/>
    </source>
</evidence>
<comment type="subcellular location">
    <subcellularLocation>
        <location evidence="1">Membrane</location>
        <topology evidence="1">Multi-pass membrane protein</topology>
    </subcellularLocation>
</comment>
<dbReference type="CDD" id="cd06225">
    <property type="entry name" value="HAMP"/>
    <property type="match status" value="1"/>
</dbReference>
<feature type="domain" description="Methyl-accepting transducer" evidence="9">
    <location>
        <begin position="290"/>
        <end position="526"/>
    </location>
</feature>
<dbReference type="GO" id="GO:0016020">
    <property type="term" value="C:membrane"/>
    <property type="evidence" value="ECO:0007669"/>
    <property type="project" value="UniProtKB-SubCell"/>
</dbReference>
<dbReference type="PRINTS" id="PR00260">
    <property type="entry name" value="CHEMTRNSDUCR"/>
</dbReference>
<dbReference type="FunFam" id="1.10.287.950:FF:000001">
    <property type="entry name" value="Methyl-accepting chemotaxis sensory transducer"/>
    <property type="match status" value="1"/>
</dbReference>
<dbReference type="CDD" id="cd11386">
    <property type="entry name" value="MCP_signal"/>
    <property type="match status" value="1"/>
</dbReference>
<dbReference type="PROSITE" id="PS50111">
    <property type="entry name" value="CHEMOTAXIS_TRANSDUC_2"/>
    <property type="match status" value="1"/>
</dbReference>
<evidence type="ECO:0000256" key="6">
    <source>
        <dbReference type="ARBA" id="ARBA00029447"/>
    </source>
</evidence>
<feature type="domain" description="HAMP" evidence="10">
    <location>
        <begin position="232"/>
        <end position="285"/>
    </location>
</feature>
<dbReference type="PANTHER" id="PTHR32089:SF119">
    <property type="entry name" value="METHYL-ACCEPTING CHEMOTAXIS PROTEIN CTPL"/>
    <property type="match status" value="1"/>
</dbReference>
<evidence type="ECO:0000256" key="7">
    <source>
        <dbReference type="PROSITE-ProRule" id="PRU00284"/>
    </source>
</evidence>
<reference evidence="11" key="1">
    <citation type="journal article" date="2021" name="Proc. Natl. Acad. Sci. U.S.A.">
        <title>Global biogeography of chemosynthetic symbionts reveals both localized and globally distributed symbiont groups. .</title>
        <authorList>
            <person name="Osvatic J.T."/>
            <person name="Wilkins L.G.E."/>
            <person name="Leibrecht L."/>
            <person name="Leray M."/>
            <person name="Zauner S."/>
            <person name="Polzin J."/>
            <person name="Camacho Y."/>
            <person name="Gros O."/>
            <person name="van Gils J.A."/>
            <person name="Eisen J.A."/>
            <person name="Petersen J.M."/>
            <person name="Yuen B."/>
        </authorList>
    </citation>
    <scope>NUCLEOTIDE SEQUENCE</scope>
    <source>
        <strain evidence="11">MAGclacostrist055</strain>
    </source>
</reference>
<evidence type="ECO:0000256" key="1">
    <source>
        <dbReference type="ARBA" id="ARBA00004141"/>
    </source>
</evidence>
<feature type="transmembrane region" description="Helical" evidence="8">
    <location>
        <begin position="20"/>
        <end position="44"/>
    </location>
</feature>
<dbReference type="Pfam" id="PF13675">
    <property type="entry name" value="PilJ"/>
    <property type="match status" value="1"/>
</dbReference>
<dbReference type="Pfam" id="PF00672">
    <property type="entry name" value="HAMP"/>
    <property type="match status" value="1"/>
</dbReference>
<sequence>MPLEHSNYSEVPQDYFYITIYADMECGVGVLMNVWIATIIQSILRVFGLKSLDKQYFVSYILIFVFAAMTVVSLFTSLGSDATAINVAGRQRMLSQKVAKEALLAAQSIESRDTVNNTIALFESSHQNLLNGDQNAGIQTVDDPVVRGQLNKVEGLWITYRESIDAYLENPSAEGLKAISTQSPVVLKEMHKGVNMMAAAANDAVRKQQIITLIMAGGIVLLVWFGRIFGTAILMKDIEQLKERLTAVAKGDFSNPLKVTYTDNEIGETFTAYNTMLSHVGEIVNSVEDTSKHVQLGTEKVAQTLQSTNEGVRLQHSELEQASTAMGQMASTVQEVARNATKAADAAQNADKEAGSGRMIVAETITSIENMANQLEETSDVMKKLEQDSQEVGQVLEVITGIAEQTNLLALNAAIEAARAGEQGRGFAVVADEVRTLAKRTQQSTEEIRQIIERLQGGTSDAVNAMTSSREIAQNSVDQSSGAGQALDKIVDSVSSINDMNVQIATAAQQQSSVAEEINRSIANIATVADSTTQAASEAVDCTSSIQQSMCQLNELITRFKVNG</sequence>
<evidence type="ECO:0000259" key="9">
    <source>
        <dbReference type="PROSITE" id="PS50111"/>
    </source>
</evidence>
<evidence type="ECO:0000313" key="11">
    <source>
        <dbReference type="EMBL" id="MCG7980024.1"/>
    </source>
</evidence>
<dbReference type="AlphaFoldDB" id="A0A9E4NNH3"/>
<dbReference type="GO" id="GO:0007165">
    <property type="term" value="P:signal transduction"/>
    <property type="evidence" value="ECO:0007669"/>
    <property type="project" value="UniProtKB-KW"/>
</dbReference>
<evidence type="ECO:0000259" key="10">
    <source>
        <dbReference type="PROSITE" id="PS50885"/>
    </source>
</evidence>
<dbReference type="Pfam" id="PF00015">
    <property type="entry name" value="MCPsignal"/>
    <property type="match status" value="1"/>
</dbReference>
<dbReference type="InterPro" id="IPR029095">
    <property type="entry name" value="NarX-like_N"/>
</dbReference>
<dbReference type="PROSITE" id="PS50885">
    <property type="entry name" value="HAMP"/>
    <property type="match status" value="1"/>
</dbReference>
<dbReference type="PANTHER" id="PTHR32089">
    <property type="entry name" value="METHYL-ACCEPTING CHEMOTAXIS PROTEIN MCPB"/>
    <property type="match status" value="1"/>
</dbReference>
<keyword evidence="3 8" id="KW-1133">Transmembrane helix</keyword>
<keyword evidence="2 8" id="KW-0812">Transmembrane</keyword>
<evidence type="ECO:0000256" key="8">
    <source>
        <dbReference type="SAM" id="Phobius"/>
    </source>
</evidence>
<dbReference type="InterPro" id="IPR003660">
    <property type="entry name" value="HAMP_dom"/>
</dbReference>
<dbReference type="Proteomes" id="UP000886674">
    <property type="component" value="Unassembled WGS sequence"/>
</dbReference>
<evidence type="ECO:0000313" key="12">
    <source>
        <dbReference type="Proteomes" id="UP000886674"/>
    </source>
</evidence>
<accession>A0A9E4NNH3</accession>
<evidence type="ECO:0000256" key="4">
    <source>
        <dbReference type="ARBA" id="ARBA00023136"/>
    </source>
</evidence>
<dbReference type="SMART" id="SM00304">
    <property type="entry name" value="HAMP"/>
    <property type="match status" value="1"/>
</dbReference>
<dbReference type="InterPro" id="IPR004090">
    <property type="entry name" value="Chemotax_Me-accpt_rcpt"/>
</dbReference>
<dbReference type="SMART" id="SM00283">
    <property type="entry name" value="MA"/>
    <property type="match status" value="1"/>
</dbReference>
<organism evidence="11 12">
    <name type="scientific">Candidatus Thiodiazotropha taylori</name>
    <dbReference type="NCBI Taxonomy" id="2792791"/>
    <lineage>
        <taxon>Bacteria</taxon>
        <taxon>Pseudomonadati</taxon>
        <taxon>Pseudomonadota</taxon>
        <taxon>Gammaproteobacteria</taxon>
        <taxon>Chromatiales</taxon>
        <taxon>Sedimenticolaceae</taxon>
        <taxon>Candidatus Thiodiazotropha</taxon>
    </lineage>
</organism>
<comment type="caution">
    <text evidence="11">The sequence shown here is derived from an EMBL/GenBank/DDBJ whole genome shotgun (WGS) entry which is preliminary data.</text>
</comment>
<dbReference type="EMBL" id="JAEPCR010000096">
    <property type="protein sequence ID" value="MCG7980024.1"/>
    <property type="molecule type" value="Genomic_DNA"/>
</dbReference>
<dbReference type="SUPFAM" id="SSF58104">
    <property type="entry name" value="Methyl-accepting chemotaxis protein (MCP) signaling domain"/>
    <property type="match status" value="1"/>
</dbReference>
<dbReference type="Gene3D" id="1.10.287.950">
    <property type="entry name" value="Methyl-accepting chemotaxis protein"/>
    <property type="match status" value="1"/>
</dbReference>
<keyword evidence="4 8" id="KW-0472">Membrane</keyword>
<proteinExistence type="inferred from homology"/>
<dbReference type="InterPro" id="IPR004089">
    <property type="entry name" value="MCPsignal_dom"/>
</dbReference>
<protein>
    <submittedName>
        <fullName evidence="11">Methyl-accepting chemotaxis protein</fullName>
    </submittedName>
</protein>
<feature type="transmembrane region" description="Helical" evidence="8">
    <location>
        <begin position="56"/>
        <end position="75"/>
    </location>
</feature>
<name>A0A9E4NNH3_9GAMM</name>
<comment type="similarity">
    <text evidence="6">Belongs to the methyl-accepting chemotaxis (MCP) protein family.</text>
</comment>
<keyword evidence="5 7" id="KW-0807">Transducer</keyword>
<dbReference type="GO" id="GO:0004888">
    <property type="term" value="F:transmembrane signaling receptor activity"/>
    <property type="evidence" value="ECO:0007669"/>
    <property type="project" value="InterPro"/>
</dbReference>
<evidence type="ECO:0000256" key="2">
    <source>
        <dbReference type="ARBA" id="ARBA00022692"/>
    </source>
</evidence>
<evidence type="ECO:0000256" key="3">
    <source>
        <dbReference type="ARBA" id="ARBA00022989"/>
    </source>
</evidence>